<name>A0A0E9XFH3_ANGAN</name>
<feature type="region of interest" description="Disordered" evidence="1">
    <location>
        <begin position="1"/>
        <end position="24"/>
    </location>
</feature>
<evidence type="ECO:0000256" key="1">
    <source>
        <dbReference type="SAM" id="MobiDB-lite"/>
    </source>
</evidence>
<dbReference type="EMBL" id="GBXM01007203">
    <property type="protein sequence ID" value="JAI01375.1"/>
    <property type="molecule type" value="Transcribed_RNA"/>
</dbReference>
<sequence length="24" mass="2662">MFGTGGKEHLQRCSRGKKTPQDSL</sequence>
<reference evidence="2" key="2">
    <citation type="journal article" date="2015" name="Fish Shellfish Immunol.">
        <title>Early steps in the European eel (Anguilla anguilla)-Vibrio vulnificus interaction in the gills: Role of the RtxA13 toxin.</title>
        <authorList>
            <person name="Callol A."/>
            <person name="Pajuelo D."/>
            <person name="Ebbesson L."/>
            <person name="Teles M."/>
            <person name="MacKenzie S."/>
            <person name="Amaro C."/>
        </authorList>
    </citation>
    <scope>NUCLEOTIDE SEQUENCE</scope>
</reference>
<protein>
    <submittedName>
        <fullName evidence="2">Uncharacterized protein</fullName>
    </submittedName>
</protein>
<dbReference type="AlphaFoldDB" id="A0A0E9XFH3"/>
<reference evidence="2" key="1">
    <citation type="submission" date="2014-11" db="EMBL/GenBank/DDBJ databases">
        <authorList>
            <person name="Amaro Gonzalez C."/>
        </authorList>
    </citation>
    <scope>NUCLEOTIDE SEQUENCE</scope>
</reference>
<proteinExistence type="predicted"/>
<feature type="compositionally biased region" description="Basic and acidic residues" evidence="1">
    <location>
        <begin position="1"/>
        <end position="11"/>
    </location>
</feature>
<organism evidence="2">
    <name type="scientific">Anguilla anguilla</name>
    <name type="common">European freshwater eel</name>
    <name type="synonym">Muraena anguilla</name>
    <dbReference type="NCBI Taxonomy" id="7936"/>
    <lineage>
        <taxon>Eukaryota</taxon>
        <taxon>Metazoa</taxon>
        <taxon>Chordata</taxon>
        <taxon>Craniata</taxon>
        <taxon>Vertebrata</taxon>
        <taxon>Euteleostomi</taxon>
        <taxon>Actinopterygii</taxon>
        <taxon>Neopterygii</taxon>
        <taxon>Teleostei</taxon>
        <taxon>Anguilliformes</taxon>
        <taxon>Anguillidae</taxon>
        <taxon>Anguilla</taxon>
    </lineage>
</organism>
<accession>A0A0E9XFH3</accession>
<evidence type="ECO:0000313" key="2">
    <source>
        <dbReference type="EMBL" id="JAI01375.1"/>
    </source>
</evidence>